<gene>
    <name evidence="2" type="ORF">C492_04930</name>
</gene>
<dbReference type="STRING" id="1227498.C492_04930"/>
<evidence type="ECO:0000313" key="3">
    <source>
        <dbReference type="Proteomes" id="UP000011531"/>
    </source>
</evidence>
<organism evidence="2 3">
    <name type="scientific">Natronococcus jeotgali DSM 18795</name>
    <dbReference type="NCBI Taxonomy" id="1227498"/>
    <lineage>
        <taxon>Archaea</taxon>
        <taxon>Methanobacteriati</taxon>
        <taxon>Methanobacteriota</taxon>
        <taxon>Stenosarchaea group</taxon>
        <taxon>Halobacteria</taxon>
        <taxon>Halobacteriales</taxon>
        <taxon>Natrialbaceae</taxon>
        <taxon>Natronococcus</taxon>
    </lineage>
</organism>
<dbReference type="OrthoDB" id="205356at2157"/>
<accession>L9XTA1</accession>
<keyword evidence="1" id="KW-1133">Transmembrane helix</keyword>
<feature type="transmembrane region" description="Helical" evidence="1">
    <location>
        <begin position="18"/>
        <end position="38"/>
    </location>
</feature>
<evidence type="ECO:0000313" key="2">
    <source>
        <dbReference type="EMBL" id="ELY64616.1"/>
    </source>
</evidence>
<dbReference type="EMBL" id="AOIA01000032">
    <property type="protein sequence ID" value="ELY64616.1"/>
    <property type="molecule type" value="Genomic_DNA"/>
</dbReference>
<name>L9XTA1_9EURY</name>
<evidence type="ECO:0000256" key="1">
    <source>
        <dbReference type="SAM" id="Phobius"/>
    </source>
</evidence>
<keyword evidence="1" id="KW-0812">Transmembrane</keyword>
<protein>
    <submittedName>
        <fullName evidence="2">Uncharacterized protein</fullName>
    </submittedName>
</protein>
<dbReference type="RefSeq" id="WP_008421001.1">
    <property type="nucleotide sequence ID" value="NZ_AOIA01000032.1"/>
</dbReference>
<sequence length="92" mass="9765">MTSATVRVLSVAANGSSLWTAAFLVAFGLLASVLLHAWTDHTLETFGGDDASPQKTNCRACGARIAVEADRCPYCERSLDEDDAPDYGRVGT</sequence>
<dbReference type="AlphaFoldDB" id="L9XTA1"/>
<keyword evidence="3" id="KW-1185">Reference proteome</keyword>
<comment type="caution">
    <text evidence="2">The sequence shown here is derived from an EMBL/GenBank/DDBJ whole genome shotgun (WGS) entry which is preliminary data.</text>
</comment>
<reference evidence="2 3" key="1">
    <citation type="journal article" date="2014" name="PLoS Genet.">
        <title>Phylogenetically driven sequencing of extremely halophilic archaea reveals strategies for static and dynamic osmo-response.</title>
        <authorList>
            <person name="Becker E.A."/>
            <person name="Seitzer P.M."/>
            <person name="Tritt A."/>
            <person name="Larsen D."/>
            <person name="Krusor M."/>
            <person name="Yao A.I."/>
            <person name="Wu D."/>
            <person name="Madern D."/>
            <person name="Eisen J.A."/>
            <person name="Darling A.E."/>
            <person name="Facciotti M.T."/>
        </authorList>
    </citation>
    <scope>NUCLEOTIDE SEQUENCE [LARGE SCALE GENOMIC DNA]</scope>
    <source>
        <strain evidence="2 3">DSM 18795</strain>
    </source>
</reference>
<proteinExistence type="predicted"/>
<dbReference type="Proteomes" id="UP000011531">
    <property type="component" value="Unassembled WGS sequence"/>
</dbReference>
<keyword evidence="1" id="KW-0472">Membrane</keyword>